<dbReference type="Proteomes" id="UP000031572">
    <property type="component" value="Unassembled WGS sequence"/>
</dbReference>
<protein>
    <recommendedName>
        <fullName evidence="3">DUF937 domain-containing protein</fullName>
    </recommendedName>
</protein>
<comment type="caution">
    <text evidence="1">The sequence shown here is derived from an EMBL/GenBank/DDBJ whole genome shotgun (WGS) entry which is preliminary data.</text>
</comment>
<dbReference type="Gene3D" id="1.10.10.690">
    <property type="entry name" value="YidB-like"/>
    <property type="match status" value="1"/>
</dbReference>
<dbReference type="OrthoDB" id="9795283at2"/>
<dbReference type="InterPro" id="IPR045372">
    <property type="entry name" value="YidB"/>
</dbReference>
<sequence length="141" mass="14906">MGILDSATDMFGGNNQAPIHDTRSRLIQATLSLLADNGQNGGLHGLMERFQEVGLGNVLSSWIGTGENVPITPQQVQEALGEGNLQQISEEAGLAEDETARQLSSLLPEMVDSLTPAGHIPRGGLGTMSELLTHFIGGFLK</sequence>
<dbReference type="SUPFAM" id="SSF140804">
    <property type="entry name" value="YidB-like"/>
    <property type="match status" value="1"/>
</dbReference>
<evidence type="ECO:0000313" key="1">
    <source>
        <dbReference type="EMBL" id="KIF80666.1"/>
    </source>
</evidence>
<dbReference type="AlphaFoldDB" id="A0A0C2BRG1"/>
<proteinExistence type="predicted"/>
<gene>
    <name evidence="1" type="ORF">TSA66_07345</name>
</gene>
<name>A0A0C2BRG1_9BURK</name>
<keyword evidence="2" id="KW-1185">Reference proteome</keyword>
<reference evidence="1 2" key="1">
    <citation type="submission" date="2014-12" db="EMBL/GenBank/DDBJ databases">
        <title>Denitrispirillum autotrophicum gen. nov., sp. nov., Denitrifying, Facultatively Autotrophic Bacteria Isolated from Rice Paddy Soil.</title>
        <authorList>
            <person name="Ishii S."/>
            <person name="Ashida N."/>
            <person name="Ohno H."/>
            <person name="Otsuka S."/>
            <person name="Yokota A."/>
            <person name="Senoo K."/>
        </authorList>
    </citation>
    <scope>NUCLEOTIDE SEQUENCE [LARGE SCALE GENOMIC DNA]</scope>
    <source>
        <strain evidence="1 2">TSA66</strain>
    </source>
</reference>
<accession>A0A0C2BRG1</accession>
<dbReference type="STRING" id="709839.TSA66_07345"/>
<dbReference type="InterPro" id="IPR027405">
    <property type="entry name" value="YidB-like"/>
</dbReference>
<dbReference type="EMBL" id="JWJG01000028">
    <property type="protein sequence ID" value="KIF80666.1"/>
    <property type="molecule type" value="Genomic_DNA"/>
</dbReference>
<organism evidence="1 2">
    <name type="scientific">Noviherbaspirillum autotrophicum</name>
    <dbReference type="NCBI Taxonomy" id="709839"/>
    <lineage>
        <taxon>Bacteria</taxon>
        <taxon>Pseudomonadati</taxon>
        <taxon>Pseudomonadota</taxon>
        <taxon>Betaproteobacteria</taxon>
        <taxon>Burkholderiales</taxon>
        <taxon>Oxalobacteraceae</taxon>
        <taxon>Noviherbaspirillum</taxon>
    </lineage>
</organism>
<dbReference type="Pfam" id="PF20159">
    <property type="entry name" value="YidB"/>
    <property type="match status" value="1"/>
</dbReference>
<evidence type="ECO:0000313" key="2">
    <source>
        <dbReference type="Proteomes" id="UP000031572"/>
    </source>
</evidence>
<evidence type="ECO:0008006" key="3">
    <source>
        <dbReference type="Google" id="ProtNLM"/>
    </source>
</evidence>
<dbReference type="RefSeq" id="WP_040039564.1">
    <property type="nucleotide sequence ID" value="NZ_JWJG01000028.1"/>
</dbReference>